<dbReference type="InterPro" id="IPR041426">
    <property type="entry name" value="Mos1_HTH"/>
</dbReference>
<keyword evidence="3" id="KW-1185">Reference proteome</keyword>
<dbReference type="GO" id="GO:0015074">
    <property type="term" value="P:DNA integration"/>
    <property type="evidence" value="ECO:0007669"/>
    <property type="project" value="TreeGrafter"/>
</dbReference>
<dbReference type="GO" id="GO:0044547">
    <property type="term" value="F:DNA topoisomerase binding"/>
    <property type="evidence" value="ECO:0007669"/>
    <property type="project" value="TreeGrafter"/>
</dbReference>
<dbReference type="GO" id="GO:0003697">
    <property type="term" value="F:single-stranded DNA binding"/>
    <property type="evidence" value="ECO:0007669"/>
    <property type="project" value="TreeGrafter"/>
</dbReference>
<protein>
    <recommendedName>
        <fullName evidence="1">Mos1 transposase HTH domain-containing protein</fullName>
    </recommendedName>
</protein>
<feature type="domain" description="Mos1 transposase HTH" evidence="1">
    <location>
        <begin position="6"/>
        <end position="54"/>
    </location>
</feature>
<comment type="caution">
    <text evidence="2">The sequence shown here is derived from an EMBL/GenBank/DDBJ whole genome shotgun (WGS) entry which is preliminary data.</text>
</comment>
<dbReference type="Pfam" id="PF17906">
    <property type="entry name" value="HTH_48"/>
    <property type="match status" value="1"/>
</dbReference>
<dbReference type="PANTHER" id="PTHR46060">
    <property type="entry name" value="MARINER MOS1 TRANSPOSASE-LIKE PROTEIN"/>
    <property type="match status" value="1"/>
</dbReference>
<dbReference type="InterPro" id="IPR052709">
    <property type="entry name" value="Transposase-MT_Hybrid"/>
</dbReference>
<dbReference type="PANTHER" id="PTHR46060:SF2">
    <property type="entry name" value="HISTONE-LYSINE N-METHYLTRANSFERASE SETMAR"/>
    <property type="match status" value="1"/>
</dbReference>
<dbReference type="Gene3D" id="1.10.10.1450">
    <property type="match status" value="1"/>
</dbReference>
<dbReference type="GO" id="GO:0044774">
    <property type="term" value="P:mitotic DNA integrity checkpoint signaling"/>
    <property type="evidence" value="ECO:0007669"/>
    <property type="project" value="TreeGrafter"/>
</dbReference>
<dbReference type="EMBL" id="WIXE01019342">
    <property type="protein sequence ID" value="KAK5970108.1"/>
    <property type="molecule type" value="Genomic_DNA"/>
</dbReference>
<proteinExistence type="predicted"/>
<gene>
    <name evidence="2" type="ORF">GCK32_014177</name>
</gene>
<evidence type="ECO:0000313" key="2">
    <source>
        <dbReference type="EMBL" id="KAK5970108.1"/>
    </source>
</evidence>
<dbReference type="GO" id="GO:0000014">
    <property type="term" value="F:single-stranded DNA endodeoxyribonuclease activity"/>
    <property type="evidence" value="ECO:0007669"/>
    <property type="project" value="TreeGrafter"/>
</dbReference>
<dbReference type="GO" id="GO:0031297">
    <property type="term" value="P:replication fork processing"/>
    <property type="evidence" value="ECO:0007669"/>
    <property type="project" value="TreeGrafter"/>
</dbReference>
<dbReference type="Gene3D" id="1.10.10.10">
    <property type="entry name" value="Winged helix-like DNA-binding domain superfamily/Winged helix DNA-binding domain"/>
    <property type="match status" value="1"/>
</dbReference>
<sequence length="229" mass="25714">MTDPQEHLRICMLYEFKLGRSAHGAYKNLIRAYGEGVVARSTVTRWFSKFRLGNESIEKGTTNGLSMVLDDDELEEAVRKNPKITRAQLSELFGVGESTVYNHLRKIKEGAKMTYIGHKKRREPIEAVRLIAQSIESTHHPDTNADLCARASENPCLELLEVKKTNGEGGTGIIIVMPAIKEDFSKEESRDRVVVECPRSADVRSQPDSARDVKLSLADDTKEHVSYLL</sequence>
<dbReference type="GO" id="GO:0046975">
    <property type="term" value="F:histone H3K36 methyltransferase activity"/>
    <property type="evidence" value="ECO:0007669"/>
    <property type="project" value="TreeGrafter"/>
</dbReference>
<dbReference type="InterPro" id="IPR036388">
    <property type="entry name" value="WH-like_DNA-bd_sf"/>
</dbReference>
<evidence type="ECO:0000259" key="1">
    <source>
        <dbReference type="Pfam" id="PF17906"/>
    </source>
</evidence>
<organism evidence="2 3">
    <name type="scientific">Trichostrongylus colubriformis</name>
    <name type="common">Black scour worm</name>
    <dbReference type="NCBI Taxonomy" id="6319"/>
    <lineage>
        <taxon>Eukaryota</taxon>
        <taxon>Metazoa</taxon>
        <taxon>Ecdysozoa</taxon>
        <taxon>Nematoda</taxon>
        <taxon>Chromadorea</taxon>
        <taxon>Rhabditida</taxon>
        <taxon>Rhabditina</taxon>
        <taxon>Rhabditomorpha</taxon>
        <taxon>Strongyloidea</taxon>
        <taxon>Trichostrongylidae</taxon>
        <taxon>Trichostrongylus</taxon>
    </lineage>
</organism>
<name>A0AAN8FEU5_TRICO</name>
<dbReference type="GO" id="GO:0000729">
    <property type="term" value="P:DNA double-strand break processing"/>
    <property type="evidence" value="ECO:0007669"/>
    <property type="project" value="TreeGrafter"/>
</dbReference>
<accession>A0AAN8FEU5</accession>
<dbReference type="GO" id="GO:0035861">
    <property type="term" value="C:site of double-strand break"/>
    <property type="evidence" value="ECO:0007669"/>
    <property type="project" value="TreeGrafter"/>
</dbReference>
<dbReference type="GO" id="GO:0005634">
    <property type="term" value="C:nucleus"/>
    <property type="evidence" value="ECO:0007669"/>
    <property type="project" value="TreeGrafter"/>
</dbReference>
<dbReference type="Proteomes" id="UP001331761">
    <property type="component" value="Unassembled WGS sequence"/>
</dbReference>
<dbReference type="AlphaFoldDB" id="A0AAN8FEU5"/>
<dbReference type="GO" id="GO:0006303">
    <property type="term" value="P:double-strand break repair via nonhomologous end joining"/>
    <property type="evidence" value="ECO:0007669"/>
    <property type="project" value="TreeGrafter"/>
</dbReference>
<dbReference type="GO" id="GO:0000793">
    <property type="term" value="C:condensed chromosome"/>
    <property type="evidence" value="ECO:0007669"/>
    <property type="project" value="TreeGrafter"/>
</dbReference>
<dbReference type="GO" id="GO:0042800">
    <property type="term" value="F:histone H3K4 methyltransferase activity"/>
    <property type="evidence" value="ECO:0007669"/>
    <property type="project" value="TreeGrafter"/>
</dbReference>
<reference evidence="2 3" key="1">
    <citation type="submission" date="2019-10" db="EMBL/GenBank/DDBJ databases">
        <title>Assembly and Annotation for the nematode Trichostrongylus colubriformis.</title>
        <authorList>
            <person name="Martin J."/>
        </authorList>
    </citation>
    <scope>NUCLEOTIDE SEQUENCE [LARGE SCALE GENOMIC DNA]</scope>
    <source>
        <strain evidence="2">G859</strain>
        <tissue evidence="2">Whole worm</tissue>
    </source>
</reference>
<evidence type="ECO:0000313" key="3">
    <source>
        <dbReference type="Proteomes" id="UP001331761"/>
    </source>
</evidence>
<dbReference type="GO" id="GO:0003690">
    <property type="term" value="F:double-stranded DNA binding"/>
    <property type="evidence" value="ECO:0007669"/>
    <property type="project" value="TreeGrafter"/>
</dbReference>